<proteinExistence type="inferred from homology"/>
<feature type="region of interest" description="Disordered" evidence="13">
    <location>
        <begin position="434"/>
        <end position="454"/>
    </location>
</feature>
<keyword evidence="4 10" id="KW-0479">Metal-binding</keyword>
<evidence type="ECO:0000256" key="12">
    <source>
        <dbReference type="RuleBase" id="RU361193"/>
    </source>
</evidence>
<dbReference type="GO" id="GO:0005975">
    <property type="term" value="P:carbohydrate metabolic process"/>
    <property type="evidence" value="ECO:0007669"/>
    <property type="project" value="InterPro"/>
</dbReference>
<comment type="cofactor">
    <cofactor evidence="1 10">
        <name>Ca(2+)</name>
        <dbReference type="ChEBI" id="CHEBI:29108"/>
    </cofactor>
</comment>
<reference evidence="15 16" key="1">
    <citation type="journal article" date="2012" name="Proc. Natl. Acad. Sci. U.S.A.">
        <title>Comparative genomics of Ceriporiopsis subvermispora and Phanerochaete chrysosporium provide insight into selective ligninolysis.</title>
        <authorList>
            <person name="Fernandez-Fueyo E."/>
            <person name="Ruiz-Duenas F.J."/>
            <person name="Ferreira P."/>
            <person name="Floudas D."/>
            <person name="Hibbett D.S."/>
            <person name="Canessa P."/>
            <person name="Larrondo L.F."/>
            <person name="James T.Y."/>
            <person name="Seelenfreund D."/>
            <person name="Lobos S."/>
            <person name="Polanco R."/>
            <person name="Tello M."/>
            <person name="Honda Y."/>
            <person name="Watanabe T."/>
            <person name="Watanabe T."/>
            <person name="Ryu J.S."/>
            <person name="Kubicek C.P."/>
            <person name="Schmoll M."/>
            <person name="Gaskell J."/>
            <person name="Hammel K.E."/>
            <person name="St John F.J."/>
            <person name="Vanden Wymelenberg A."/>
            <person name="Sabat G."/>
            <person name="Splinter BonDurant S."/>
            <person name="Syed K."/>
            <person name="Yadav J.S."/>
            <person name="Doddapaneni H."/>
            <person name="Subramanian V."/>
            <person name="Lavin J.L."/>
            <person name="Oguiza J.A."/>
            <person name="Perez G."/>
            <person name="Pisabarro A.G."/>
            <person name="Ramirez L."/>
            <person name="Santoyo F."/>
            <person name="Master E."/>
            <person name="Coutinho P.M."/>
            <person name="Henrissat B."/>
            <person name="Lombard V."/>
            <person name="Magnuson J.K."/>
            <person name="Kuees U."/>
            <person name="Hori C."/>
            <person name="Igarashi K."/>
            <person name="Samejima M."/>
            <person name="Held B.W."/>
            <person name="Barry K.W."/>
            <person name="LaButti K.M."/>
            <person name="Lapidus A."/>
            <person name="Lindquist E.A."/>
            <person name="Lucas S.M."/>
            <person name="Riley R."/>
            <person name="Salamov A.A."/>
            <person name="Hoffmeister D."/>
            <person name="Schwenk D."/>
            <person name="Hadar Y."/>
            <person name="Yarden O."/>
            <person name="de Vries R.P."/>
            <person name="Wiebenga A."/>
            <person name="Stenlid J."/>
            <person name="Eastwood D."/>
            <person name="Grigoriev I.V."/>
            <person name="Berka R.M."/>
            <person name="Blanchette R.A."/>
            <person name="Kersten P."/>
            <person name="Martinez A.T."/>
            <person name="Vicuna R."/>
            <person name="Cullen D."/>
        </authorList>
    </citation>
    <scope>NUCLEOTIDE SEQUENCE [LARGE SCALE GENOMIC DNA]</scope>
    <source>
        <strain evidence="15 16">B</strain>
    </source>
</reference>
<dbReference type="SUPFAM" id="SSF48225">
    <property type="entry name" value="Seven-hairpin glycosidases"/>
    <property type="match status" value="1"/>
</dbReference>
<evidence type="ECO:0000256" key="3">
    <source>
        <dbReference type="ARBA" id="ARBA00007658"/>
    </source>
</evidence>
<dbReference type="EC" id="3.2.1.-" evidence="12"/>
<evidence type="ECO:0000256" key="9">
    <source>
        <dbReference type="ARBA" id="ARBA00048605"/>
    </source>
</evidence>
<feature type="compositionally biased region" description="Basic and acidic residues" evidence="13">
    <location>
        <begin position="445"/>
        <end position="454"/>
    </location>
</feature>
<evidence type="ECO:0000256" key="5">
    <source>
        <dbReference type="ARBA" id="ARBA00022801"/>
    </source>
</evidence>
<comment type="pathway">
    <text evidence="2">Protein modification; protein glycosylation.</text>
</comment>
<evidence type="ECO:0000256" key="4">
    <source>
        <dbReference type="ARBA" id="ARBA00022723"/>
    </source>
</evidence>
<sequence length="574" mass="65205">MASHIPLQKRATRLLPFALGAGFFFWGLVYFAWPHLDALRPSPPPGPHHRPHPSSAHFVPVLPDSIPGPPPDPKWAARADAVRDAFLHAHKGYMDYAYPNDELLPLTEGFVNNFNGWSITLVDGLDTMWIMGLHDEFYDTVPILANMTFALPEKSFAAFFETVIRHLGGMLSAYALSGEPILLARADDLATKLLPAFHTRSGFPKYAVNTITGEIRPGWTGSAVLWAEALSCQLEYKYLAHLTGRRQYFDTVEKSMDIMRDADITEGQFPTKWHVETGKPMNQHFSVGAFADSAHEYLLKQWLLTAKSEQKALDLYMRASSSIIKELLFLSATRNLLYVTDTTDGRPSHTFEHLSCFLPGLLALGAHTLPLPERERTLHAWAAEGLAHTCWVTYADQASGLGPDEVIMKAMPRSAENPRAGRWLAHVERWEEAGRPGDVPPGLREVPRRGKGQRDYTSRKMGYYLRPETVESFYILWRTTGDEKWRERGWAVFEAIERETKTHSGYASLIDVDQSPAPRKNEMPSFFMAETLKYLYLLFTDKEIIPLDRWVFNTEAHPLPIFEWSDWEKEQYGI</sequence>
<dbReference type="InterPro" id="IPR036026">
    <property type="entry name" value="Seven-hairpin_glycosidases"/>
</dbReference>
<keyword evidence="16" id="KW-1185">Reference proteome</keyword>
<evidence type="ECO:0000256" key="14">
    <source>
        <dbReference type="SAM" id="Phobius"/>
    </source>
</evidence>
<protein>
    <recommendedName>
        <fullName evidence="12">alpha-1,2-Mannosidase</fullName>
        <ecNumber evidence="12">3.2.1.-</ecNumber>
    </recommendedName>
</protein>
<keyword evidence="14" id="KW-0472">Membrane</keyword>
<dbReference type="GO" id="GO:0036503">
    <property type="term" value="P:ERAD pathway"/>
    <property type="evidence" value="ECO:0007669"/>
    <property type="project" value="UniProtKB-ARBA"/>
</dbReference>
<evidence type="ECO:0000256" key="13">
    <source>
        <dbReference type="SAM" id="MobiDB-lite"/>
    </source>
</evidence>
<dbReference type="GO" id="GO:0016020">
    <property type="term" value="C:membrane"/>
    <property type="evidence" value="ECO:0007669"/>
    <property type="project" value="InterPro"/>
</dbReference>
<evidence type="ECO:0000256" key="11">
    <source>
        <dbReference type="PIRSR" id="PIRSR601382-3"/>
    </source>
</evidence>
<dbReference type="PANTHER" id="PTHR11742">
    <property type="entry name" value="MANNOSYL-OLIGOSACCHARIDE ALPHA-1,2-MANNOSIDASE-RELATED"/>
    <property type="match status" value="1"/>
</dbReference>
<evidence type="ECO:0000256" key="8">
    <source>
        <dbReference type="ARBA" id="ARBA00047669"/>
    </source>
</evidence>
<comment type="catalytic activity">
    <reaction evidence="8">
        <text>N(4)-(alpha-D-Man-(1-&gt;2)-alpha-D-Man-(1-&gt;2)-alpha-D-Man-(1-&gt;3)-[alpha-D-Man-(1-&gt;3)-[alpha-D-Man-(1-&gt;2)-alpha-D-Man-(1-&gt;6)]-alpha-D-Man-(1-&gt;6)]-beta-D-Man-(1-&gt;4)-beta-D-GlcNAc-(1-&gt;4)-beta-D-GlcNAc)-L-asparaginyl-[protein] (N-glucan mannose isomer 8A1,2,3B1,3) + 3 H2O = N(4)-(alpha-D-Man-(1-&gt;3)-[alpha-D-Man-(1-&gt;3)-[alpha-D-Man-(1-&gt;6)]-alpha-D-Man-(1-&gt;6)]-beta-D-Man-(1-&gt;4)-beta-D-GlcNAc-(1-&gt;4)-beta-D-GlcNAc)-L-asparaginyl-[protein] (N-glucan mannose isomer 5A1,2) + 3 beta-D-mannose</text>
        <dbReference type="Rhea" id="RHEA:56028"/>
        <dbReference type="Rhea" id="RHEA-COMP:14358"/>
        <dbReference type="Rhea" id="RHEA-COMP:14367"/>
        <dbReference type="ChEBI" id="CHEBI:15377"/>
        <dbReference type="ChEBI" id="CHEBI:28563"/>
        <dbReference type="ChEBI" id="CHEBI:59087"/>
        <dbReference type="ChEBI" id="CHEBI:60628"/>
        <dbReference type="EC" id="3.2.1.113"/>
    </reaction>
</comment>
<dbReference type="OrthoDB" id="8118055at2759"/>
<feature type="binding site" evidence="10">
    <location>
        <position position="554"/>
    </location>
    <ligand>
        <name>Ca(2+)</name>
        <dbReference type="ChEBI" id="CHEBI:29108"/>
    </ligand>
</feature>
<keyword evidence="6 10" id="KW-0106">Calcium</keyword>
<dbReference type="HOGENOM" id="CLU_003818_0_2_1"/>
<dbReference type="Proteomes" id="UP000016930">
    <property type="component" value="Unassembled WGS sequence"/>
</dbReference>
<dbReference type="GO" id="GO:0005509">
    <property type="term" value="F:calcium ion binding"/>
    <property type="evidence" value="ECO:0007669"/>
    <property type="project" value="InterPro"/>
</dbReference>
<evidence type="ECO:0000256" key="2">
    <source>
        <dbReference type="ARBA" id="ARBA00004922"/>
    </source>
</evidence>
<dbReference type="Gene3D" id="1.50.10.10">
    <property type="match status" value="1"/>
</dbReference>
<evidence type="ECO:0000256" key="6">
    <source>
        <dbReference type="ARBA" id="ARBA00022837"/>
    </source>
</evidence>
<gene>
    <name evidence="15" type="ORF">CERSUDRAFT_112544</name>
</gene>
<evidence type="ECO:0000256" key="7">
    <source>
        <dbReference type="ARBA" id="ARBA00023157"/>
    </source>
</evidence>
<comment type="catalytic activity">
    <reaction evidence="9">
        <text>N(4)-(alpha-D-Man-(1-&gt;2)-alpha-D-Man-(1-&gt;2)-alpha-D-Man-(1-&gt;3)-[alpha-D-Man-(1-&gt;2)-alpha-D-Man-(1-&gt;3)-[alpha-D-Man-(1-&gt;2)-alpha-D-Man-(1-&gt;6)]-alpha-D-Man-(1-&gt;6)]-beta-D-Man-(1-&gt;4)-beta-D-GlcNAc-(1-&gt;4)-beta-D-GlcNAc)-L-asparaginyl-[protein] (N-glucan mannose isomer 9A1,2,3B1,2,3) + 4 H2O = N(4)-(alpha-D-Man-(1-&gt;3)-[alpha-D-Man-(1-&gt;3)-[alpha-D-Man-(1-&gt;6)]-alpha-D-Man-(1-&gt;6)]-beta-D-Man-(1-&gt;4)-beta-D-GlcNAc-(1-&gt;4)-beta-D-GlcNAc)-L-asparaginyl-[protein] (N-glucan mannose isomer 5A1,2) + 4 beta-D-mannose</text>
        <dbReference type="Rhea" id="RHEA:56008"/>
        <dbReference type="Rhea" id="RHEA-COMP:14356"/>
        <dbReference type="Rhea" id="RHEA-COMP:14367"/>
        <dbReference type="ChEBI" id="CHEBI:15377"/>
        <dbReference type="ChEBI" id="CHEBI:28563"/>
        <dbReference type="ChEBI" id="CHEBI:59087"/>
        <dbReference type="ChEBI" id="CHEBI:139493"/>
        <dbReference type="EC" id="3.2.1.113"/>
    </reaction>
</comment>
<dbReference type="EMBL" id="KB445794">
    <property type="protein sequence ID" value="EMD38810.1"/>
    <property type="molecule type" value="Genomic_DNA"/>
</dbReference>
<evidence type="ECO:0000313" key="15">
    <source>
        <dbReference type="EMBL" id="EMD38810.1"/>
    </source>
</evidence>
<name>M2R2P5_CERS8</name>
<evidence type="ECO:0000256" key="10">
    <source>
        <dbReference type="PIRSR" id="PIRSR601382-2"/>
    </source>
</evidence>
<dbReference type="GO" id="GO:0005783">
    <property type="term" value="C:endoplasmic reticulum"/>
    <property type="evidence" value="ECO:0007669"/>
    <property type="project" value="TreeGrafter"/>
</dbReference>
<feature type="disulfide bond" evidence="11">
    <location>
        <begin position="356"/>
        <end position="390"/>
    </location>
</feature>
<dbReference type="PRINTS" id="PR00747">
    <property type="entry name" value="GLYHDRLASE47"/>
</dbReference>
<dbReference type="InterPro" id="IPR012341">
    <property type="entry name" value="6hp_glycosidase-like_sf"/>
</dbReference>
<evidence type="ECO:0000313" key="16">
    <source>
        <dbReference type="Proteomes" id="UP000016930"/>
    </source>
</evidence>
<dbReference type="GO" id="GO:0004571">
    <property type="term" value="F:mannosyl-oligosaccharide 1,2-alpha-mannosidase activity"/>
    <property type="evidence" value="ECO:0007669"/>
    <property type="project" value="UniProtKB-EC"/>
</dbReference>
<organism evidence="15 16">
    <name type="scientific">Ceriporiopsis subvermispora (strain B)</name>
    <name type="common">White-rot fungus</name>
    <name type="synonym">Gelatoporia subvermispora</name>
    <dbReference type="NCBI Taxonomy" id="914234"/>
    <lineage>
        <taxon>Eukaryota</taxon>
        <taxon>Fungi</taxon>
        <taxon>Dikarya</taxon>
        <taxon>Basidiomycota</taxon>
        <taxon>Agaricomycotina</taxon>
        <taxon>Agaricomycetes</taxon>
        <taxon>Polyporales</taxon>
        <taxon>Gelatoporiaceae</taxon>
        <taxon>Gelatoporia</taxon>
    </lineage>
</organism>
<feature type="transmembrane region" description="Helical" evidence="14">
    <location>
        <begin position="12"/>
        <end position="33"/>
    </location>
</feature>
<dbReference type="InterPro" id="IPR050749">
    <property type="entry name" value="Glycosyl_Hydrolase_47"/>
</dbReference>
<evidence type="ECO:0000256" key="1">
    <source>
        <dbReference type="ARBA" id="ARBA00001913"/>
    </source>
</evidence>
<dbReference type="Pfam" id="PF01532">
    <property type="entry name" value="Glyco_hydro_47"/>
    <property type="match status" value="1"/>
</dbReference>
<accession>M2R2P5</accession>
<dbReference type="PANTHER" id="PTHR11742:SF55">
    <property type="entry name" value="ENDOPLASMIC RETICULUM MANNOSYL-OLIGOSACCHARIDE 1,2-ALPHA-MANNOSIDASE"/>
    <property type="match status" value="1"/>
</dbReference>
<comment type="similarity">
    <text evidence="3 12">Belongs to the glycosyl hydrolase 47 family.</text>
</comment>
<dbReference type="STRING" id="914234.M2R2P5"/>
<keyword evidence="14" id="KW-1133">Transmembrane helix</keyword>
<keyword evidence="14" id="KW-0812">Transmembrane</keyword>
<dbReference type="InterPro" id="IPR001382">
    <property type="entry name" value="Glyco_hydro_47"/>
</dbReference>
<dbReference type="AlphaFoldDB" id="M2R2P5"/>
<keyword evidence="5 12" id="KW-0378">Hydrolase</keyword>
<keyword evidence="12" id="KW-0326">Glycosidase</keyword>
<keyword evidence="7 11" id="KW-1015">Disulfide bond</keyword>